<dbReference type="PROSITE" id="PS50885">
    <property type="entry name" value="HAMP"/>
    <property type="match status" value="1"/>
</dbReference>
<evidence type="ECO:0000256" key="3">
    <source>
        <dbReference type="ARBA" id="ARBA00012438"/>
    </source>
</evidence>
<dbReference type="InterPro" id="IPR036890">
    <property type="entry name" value="HATPase_C_sf"/>
</dbReference>
<dbReference type="Gene3D" id="1.10.287.130">
    <property type="match status" value="1"/>
</dbReference>
<dbReference type="SMART" id="SM00388">
    <property type="entry name" value="HisKA"/>
    <property type="match status" value="1"/>
</dbReference>
<dbReference type="Gene3D" id="6.10.340.10">
    <property type="match status" value="1"/>
</dbReference>
<keyword evidence="5" id="KW-0808">Transferase</keyword>
<comment type="catalytic activity">
    <reaction evidence="1">
        <text>ATP + protein L-histidine = ADP + protein N-phospho-L-histidine.</text>
        <dbReference type="EC" id="2.7.13.3"/>
    </reaction>
</comment>
<dbReference type="Pfam" id="PF00512">
    <property type="entry name" value="HisKA"/>
    <property type="match status" value="1"/>
</dbReference>
<name>A0A395JJ48_9GAMM</name>
<proteinExistence type="predicted"/>
<evidence type="ECO:0000256" key="4">
    <source>
        <dbReference type="ARBA" id="ARBA00022553"/>
    </source>
</evidence>
<dbReference type="CDD" id="cd00082">
    <property type="entry name" value="HisKA"/>
    <property type="match status" value="1"/>
</dbReference>
<dbReference type="SMART" id="SM00304">
    <property type="entry name" value="HAMP"/>
    <property type="match status" value="1"/>
</dbReference>
<keyword evidence="10" id="KW-0472">Membrane</keyword>
<dbReference type="OrthoDB" id="9809766at2"/>
<dbReference type="PROSITE" id="PS50109">
    <property type="entry name" value="HIS_KIN"/>
    <property type="match status" value="1"/>
</dbReference>
<reference evidence="13 14" key="1">
    <citation type="submission" date="2018-06" db="EMBL/GenBank/DDBJ databases">
        <title>Genomic Encyclopedia of Type Strains, Phase IV (KMG-IV): sequencing the most valuable type-strain genomes for metagenomic binning, comparative biology and taxonomic classification.</title>
        <authorList>
            <person name="Goeker M."/>
        </authorList>
    </citation>
    <scope>NUCLEOTIDE SEQUENCE [LARGE SCALE GENOMIC DNA]</scope>
    <source>
        <strain evidence="13 14">DSM 24032</strain>
    </source>
</reference>
<dbReference type="FunCoup" id="A0A395JJ48">
    <property type="interactions" value="235"/>
</dbReference>
<dbReference type="InterPro" id="IPR036097">
    <property type="entry name" value="HisK_dim/P_sf"/>
</dbReference>
<evidence type="ECO:0000256" key="8">
    <source>
        <dbReference type="ARBA" id="ARBA00022989"/>
    </source>
</evidence>
<dbReference type="GO" id="GO:0005886">
    <property type="term" value="C:plasma membrane"/>
    <property type="evidence" value="ECO:0007669"/>
    <property type="project" value="TreeGrafter"/>
</dbReference>
<evidence type="ECO:0000313" key="13">
    <source>
        <dbReference type="EMBL" id="RBP50813.1"/>
    </source>
</evidence>
<keyword evidence="8 10" id="KW-1133">Transmembrane helix</keyword>
<accession>A0A395JJ48</accession>
<dbReference type="SUPFAM" id="SSF47384">
    <property type="entry name" value="Homodimeric domain of signal transducing histidine kinase"/>
    <property type="match status" value="1"/>
</dbReference>
<dbReference type="RefSeq" id="WP_113953633.1">
    <property type="nucleotide sequence ID" value="NZ_QNRT01000002.1"/>
</dbReference>
<keyword evidence="6 10" id="KW-0812">Transmembrane</keyword>
<comment type="subcellular location">
    <subcellularLocation>
        <location evidence="2">Membrane</location>
    </subcellularLocation>
</comment>
<evidence type="ECO:0000313" key="14">
    <source>
        <dbReference type="Proteomes" id="UP000253083"/>
    </source>
</evidence>
<keyword evidence="14" id="KW-1185">Reference proteome</keyword>
<keyword evidence="4" id="KW-0597">Phosphoprotein</keyword>
<sequence length="451" mass="51008">MSIILGFIYWSTIVYKTQQTDDDINAEILELSKVYEDKGYPGLVVLLSERIERLRPGDPTLYLLTDHRYQPLVGNIAPWPKVARDVKEGWLEFQLEADERQGGDREFTARAKTFVVENRFNLLVGQGMKDLTTLKALVGRALILGLILTLALGIIGGFMMRQTLKSRLGAINLTSRKIMQGDLRKRIATRGTGDEFDELAVNLNSMLDQIEHGMEGVRRVSDNIAHDLKTPLARLKNRVEVLKMRVEQGSEEEAAVDQIILEADGLLATFNALLRIARIEYSEQRKGFKKVDINSILYDLEDLYEPLIEEKGQTLSVEIGTPMEMFADRDMLFQAFANLLDNAIKYTPQNGQIVIRSFQSEQQWQVEISDNGPGIPESEYEKVVQRFYRLDQSRTTPGSGLGLALVFAVLKVHKLDLAFQDNHPGLKVIISANPREISELERTVNEVRSSV</sequence>
<evidence type="ECO:0000259" key="12">
    <source>
        <dbReference type="PROSITE" id="PS50885"/>
    </source>
</evidence>
<dbReference type="Pfam" id="PF02518">
    <property type="entry name" value="HATPase_c"/>
    <property type="match status" value="1"/>
</dbReference>
<evidence type="ECO:0000256" key="6">
    <source>
        <dbReference type="ARBA" id="ARBA00022692"/>
    </source>
</evidence>
<dbReference type="Proteomes" id="UP000253083">
    <property type="component" value="Unassembled WGS sequence"/>
</dbReference>
<evidence type="ECO:0000256" key="1">
    <source>
        <dbReference type="ARBA" id="ARBA00000085"/>
    </source>
</evidence>
<feature type="transmembrane region" description="Helical" evidence="10">
    <location>
        <begin position="137"/>
        <end position="160"/>
    </location>
</feature>
<gene>
    <name evidence="13" type="ORF">DFR28_102229</name>
</gene>
<evidence type="ECO:0000256" key="7">
    <source>
        <dbReference type="ARBA" id="ARBA00022777"/>
    </source>
</evidence>
<dbReference type="GO" id="GO:0000155">
    <property type="term" value="F:phosphorelay sensor kinase activity"/>
    <property type="evidence" value="ECO:0007669"/>
    <property type="project" value="InterPro"/>
</dbReference>
<dbReference type="InterPro" id="IPR003660">
    <property type="entry name" value="HAMP_dom"/>
</dbReference>
<dbReference type="EC" id="2.7.13.3" evidence="3"/>
<protein>
    <recommendedName>
        <fullName evidence="3">histidine kinase</fullName>
        <ecNumber evidence="3">2.7.13.3</ecNumber>
    </recommendedName>
</protein>
<dbReference type="InParanoid" id="A0A395JJ48"/>
<dbReference type="SUPFAM" id="SSF55874">
    <property type="entry name" value="ATPase domain of HSP90 chaperone/DNA topoisomerase II/histidine kinase"/>
    <property type="match status" value="1"/>
</dbReference>
<dbReference type="PANTHER" id="PTHR45436">
    <property type="entry name" value="SENSOR HISTIDINE KINASE YKOH"/>
    <property type="match status" value="1"/>
</dbReference>
<dbReference type="InterPro" id="IPR003594">
    <property type="entry name" value="HATPase_dom"/>
</dbReference>
<dbReference type="SMART" id="SM00387">
    <property type="entry name" value="HATPase_c"/>
    <property type="match status" value="1"/>
</dbReference>
<dbReference type="InterPro" id="IPR003661">
    <property type="entry name" value="HisK_dim/P_dom"/>
</dbReference>
<dbReference type="EMBL" id="QNRT01000002">
    <property type="protein sequence ID" value="RBP50813.1"/>
    <property type="molecule type" value="Genomic_DNA"/>
</dbReference>
<dbReference type="Gene3D" id="3.30.565.10">
    <property type="entry name" value="Histidine kinase-like ATPase, C-terminal domain"/>
    <property type="match status" value="1"/>
</dbReference>
<dbReference type="AlphaFoldDB" id="A0A395JJ48"/>
<evidence type="ECO:0000259" key="11">
    <source>
        <dbReference type="PROSITE" id="PS50109"/>
    </source>
</evidence>
<dbReference type="InterPro" id="IPR050428">
    <property type="entry name" value="TCS_sensor_his_kinase"/>
</dbReference>
<feature type="domain" description="HAMP" evidence="12">
    <location>
        <begin position="162"/>
        <end position="215"/>
    </location>
</feature>
<evidence type="ECO:0000256" key="10">
    <source>
        <dbReference type="SAM" id="Phobius"/>
    </source>
</evidence>
<keyword evidence="9" id="KW-0902">Two-component regulatory system</keyword>
<dbReference type="InterPro" id="IPR005467">
    <property type="entry name" value="His_kinase_dom"/>
</dbReference>
<dbReference type="Pfam" id="PF00672">
    <property type="entry name" value="HAMP"/>
    <property type="match status" value="1"/>
</dbReference>
<evidence type="ECO:0000256" key="9">
    <source>
        <dbReference type="ARBA" id="ARBA00023012"/>
    </source>
</evidence>
<evidence type="ECO:0000256" key="2">
    <source>
        <dbReference type="ARBA" id="ARBA00004370"/>
    </source>
</evidence>
<feature type="domain" description="Histidine kinase" evidence="11">
    <location>
        <begin position="223"/>
        <end position="436"/>
    </location>
</feature>
<evidence type="ECO:0000256" key="5">
    <source>
        <dbReference type="ARBA" id="ARBA00022679"/>
    </source>
</evidence>
<comment type="caution">
    <text evidence="13">The sequence shown here is derived from an EMBL/GenBank/DDBJ whole genome shotgun (WGS) entry which is preliminary data.</text>
</comment>
<dbReference type="SUPFAM" id="SSF158472">
    <property type="entry name" value="HAMP domain-like"/>
    <property type="match status" value="1"/>
</dbReference>
<organism evidence="13 14">
    <name type="scientific">Arenicella xantha</name>
    <dbReference type="NCBI Taxonomy" id="644221"/>
    <lineage>
        <taxon>Bacteria</taxon>
        <taxon>Pseudomonadati</taxon>
        <taxon>Pseudomonadota</taxon>
        <taxon>Gammaproteobacteria</taxon>
        <taxon>Arenicellales</taxon>
        <taxon>Arenicellaceae</taxon>
        <taxon>Arenicella</taxon>
    </lineage>
</organism>
<dbReference type="CDD" id="cd06225">
    <property type="entry name" value="HAMP"/>
    <property type="match status" value="1"/>
</dbReference>
<keyword evidence="7 13" id="KW-0418">Kinase</keyword>
<dbReference type="PANTHER" id="PTHR45436:SF8">
    <property type="entry name" value="HISTIDINE KINASE"/>
    <property type="match status" value="1"/>
</dbReference>